<accession>A0ABY6CVX4</accession>
<keyword evidence="2" id="KW-1185">Reference proteome</keyword>
<dbReference type="SUPFAM" id="SSF49265">
    <property type="entry name" value="Fibronectin type III"/>
    <property type="match status" value="1"/>
</dbReference>
<dbReference type="Gene3D" id="2.60.40.4070">
    <property type="match status" value="1"/>
</dbReference>
<protein>
    <submittedName>
        <fullName evidence="1">Gliding motility-associated C-terminal domain-containing protein</fullName>
    </submittedName>
</protein>
<gene>
    <name evidence="1" type="ORF">N7E81_11930</name>
</gene>
<organism evidence="1 2">
    <name type="scientific">Reichenbachiella carrageenanivorans</name>
    <dbReference type="NCBI Taxonomy" id="2979869"/>
    <lineage>
        <taxon>Bacteria</taxon>
        <taxon>Pseudomonadati</taxon>
        <taxon>Bacteroidota</taxon>
        <taxon>Cytophagia</taxon>
        <taxon>Cytophagales</taxon>
        <taxon>Reichenbachiellaceae</taxon>
        <taxon>Reichenbachiella</taxon>
    </lineage>
</organism>
<dbReference type="Proteomes" id="UP001062165">
    <property type="component" value="Chromosome"/>
</dbReference>
<name>A0ABY6CVX4_9BACT</name>
<dbReference type="InterPro" id="IPR013783">
    <property type="entry name" value="Ig-like_fold"/>
</dbReference>
<dbReference type="RefSeq" id="WP_263049813.1">
    <property type="nucleotide sequence ID" value="NZ_CP106735.1"/>
</dbReference>
<proteinExistence type="predicted"/>
<evidence type="ECO:0000313" key="1">
    <source>
        <dbReference type="EMBL" id="UXX78067.1"/>
    </source>
</evidence>
<sequence length="738" mass="82183">MHQEAPGEYNIAFIVDEWRLKEGAWFLLGSLTRDMQIIIEDTDNERPEITPPPDLCVEAGTTINETITAMDPDGHKVKIEAFGGPFEQGENSAKITPEGVFQNSPASVSFQWNTTCESVRERPYEVQLKATDLPELGPKLVDFKTWNITVVAPAPTGLMADIQPGRTVQLDWDSYAGCIGASKMQIWRRVDSYDFLAQDCNVGLPESAGYQLIDTVAIANTSYFDDNHGMRLAPGAKYCYRIVAIFPSPAGGESYASTEVCVEMGLTAPIIIEVDVEKTKETDGQIFVKWQLPEDLDLNDYEYEIVRFTGKSGFSNPDTLQSAIQYVPPINTLSYTDTGLNTQSNAYHYVINMMLKGETTPIDWSASASSAWLEVSATTEAIILNWEAIAPWSNIVQPDVTDPVDKYYHTIYRYEDDGFINPANLTLADFDSLVSMDVTQEGLHYEDINDAADNPLNSDLVYYYYVVTRGSYGNDLIEDPIVNKSQFNSAQLDDGVAPNCAPVLTFDADFDCTTYLANQKCSFSNFFRDLNWDYDFGACDNDVKSYRIYFSEDGSEEGFGEKGQDYVAEVLGTSYTHTGLASFKGCYRITAVDKAGNEGDWDVEQTICADNCPNYVLPNAFSPDNDSQSINETFTPYNDVVNNKDVANFDYSLCPRFVEHVEFKVFDRAGGVIFDFNSATTGGEGQSVNSILINWDGATNTGRELPAGVYFYGADVTFDLLDQEDNKKTFKGWIQILK</sequence>
<evidence type="ECO:0000313" key="2">
    <source>
        <dbReference type="Proteomes" id="UP001062165"/>
    </source>
</evidence>
<reference evidence="1" key="1">
    <citation type="submission" date="2022-10" db="EMBL/GenBank/DDBJ databases">
        <title>Comparative genomics and taxonomic characterization of three novel marine species of genus Reichenbachiella exhibiting antioxidant and polysaccharide degradation activities.</title>
        <authorList>
            <person name="Muhammad N."/>
            <person name="Lee Y.-J."/>
            <person name="Ko J."/>
            <person name="Kim S.-G."/>
        </authorList>
    </citation>
    <scope>NUCLEOTIDE SEQUENCE</scope>
    <source>
        <strain evidence="1">Wsw4-B4</strain>
    </source>
</reference>
<dbReference type="InterPro" id="IPR036116">
    <property type="entry name" value="FN3_sf"/>
</dbReference>
<dbReference type="EMBL" id="CP106735">
    <property type="protein sequence ID" value="UXX78067.1"/>
    <property type="molecule type" value="Genomic_DNA"/>
</dbReference>
<dbReference type="Gene3D" id="2.60.40.10">
    <property type="entry name" value="Immunoglobulins"/>
    <property type="match status" value="2"/>
</dbReference>
<dbReference type="Pfam" id="PF13585">
    <property type="entry name" value="CHU_C"/>
    <property type="match status" value="1"/>
</dbReference>